<evidence type="ECO:0000313" key="5">
    <source>
        <dbReference type="Proteomes" id="UP001519296"/>
    </source>
</evidence>
<dbReference type="EMBL" id="PRDG01000001">
    <property type="protein sequence ID" value="MBP2622386.1"/>
    <property type="molecule type" value="Genomic_DNA"/>
</dbReference>
<feature type="domain" description="Beta-lactamase-related" evidence="3">
    <location>
        <begin position="62"/>
        <end position="362"/>
    </location>
</feature>
<feature type="signal peptide" evidence="2">
    <location>
        <begin position="1"/>
        <end position="27"/>
    </location>
</feature>
<evidence type="ECO:0000313" key="4">
    <source>
        <dbReference type="EMBL" id="MBP2622386.1"/>
    </source>
</evidence>
<dbReference type="InterPro" id="IPR001466">
    <property type="entry name" value="Beta-lactam-related"/>
</dbReference>
<comment type="caution">
    <text evidence="4">The sequence shown here is derived from an EMBL/GenBank/DDBJ whole genome shotgun (WGS) entry which is preliminary data.</text>
</comment>
<keyword evidence="1" id="KW-0472">Membrane</keyword>
<dbReference type="PANTHER" id="PTHR46825">
    <property type="entry name" value="D-ALANYL-D-ALANINE-CARBOXYPEPTIDASE/ENDOPEPTIDASE AMPH"/>
    <property type="match status" value="1"/>
</dbReference>
<accession>A0ABS5B142</accession>
<dbReference type="Gene3D" id="3.40.710.10">
    <property type="entry name" value="DD-peptidase/beta-lactamase superfamily"/>
    <property type="match status" value="1"/>
</dbReference>
<organism evidence="4 5">
    <name type="scientific">Streptococcus oricebi</name>
    <dbReference type="NCBI Taxonomy" id="1547447"/>
    <lineage>
        <taxon>Bacteria</taxon>
        <taxon>Bacillati</taxon>
        <taxon>Bacillota</taxon>
        <taxon>Bacilli</taxon>
        <taxon>Lactobacillales</taxon>
        <taxon>Streptococcaceae</taxon>
        <taxon>Streptococcus</taxon>
    </lineage>
</organism>
<feature type="transmembrane region" description="Helical" evidence="1">
    <location>
        <begin position="566"/>
        <end position="587"/>
    </location>
</feature>
<keyword evidence="2" id="KW-0732">Signal</keyword>
<evidence type="ECO:0000256" key="1">
    <source>
        <dbReference type="SAM" id="Phobius"/>
    </source>
</evidence>
<keyword evidence="1" id="KW-1133">Transmembrane helix</keyword>
<dbReference type="RefSeq" id="WP_209627085.1">
    <property type="nucleotide sequence ID" value="NZ_PRDG01000001.1"/>
</dbReference>
<protein>
    <submittedName>
        <fullName evidence="4">Methicillin resistance protein FmtA</fullName>
    </submittedName>
</protein>
<reference evidence="4 5" key="1">
    <citation type="submission" date="2018-02" db="EMBL/GenBank/DDBJ databases">
        <title>Draft genome sequence of Streptococcus oricebi CCUG 70868T type strain.</title>
        <authorList>
            <person name="Mendez V."/>
            <person name="Salva-Serra F."/>
            <person name="Jaen-Luchoro D."/>
            <person name="Gonzales-Siles L."/>
            <person name="Karlsson R."/>
            <person name="Engstrom-Jakobsson H."/>
            <person name="Busquets A."/>
            <person name="Gomila M."/>
            <person name="Pineiro-Iglesias B."/>
            <person name="Bennasar-Figueras A."/>
            <person name="Seeger M."/>
            <person name="Moore E."/>
        </authorList>
    </citation>
    <scope>NUCLEOTIDE SEQUENCE [LARGE SCALE GENOMIC DNA]</scope>
    <source>
        <strain evidence="4 5">CCUG 70868</strain>
    </source>
</reference>
<feature type="chain" id="PRO_5047408552" evidence="2">
    <location>
        <begin position="28"/>
        <end position="593"/>
    </location>
</feature>
<feature type="transmembrane region" description="Helical" evidence="1">
    <location>
        <begin position="461"/>
        <end position="481"/>
    </location>
</feature>
<dbReference type="Proteomes" id="UP001519296">
    <property type="component" value="Unassembled WGS sequence"/>
</dbReference>
<feature type="transmembrane region" description="Helical" evidence="1">
    <location>
        <begin position="534"/>
        <end position="554"/>
    </location>
</feature>
<feature type="transmembrane region" description="Helical" evidence="1">
    <location>
        <begin position="502"/>
        <end position="522"/>
    </location>
</feature>
<keyword evidence="5" id="KW-1185">Reference proteome</keyword>
<dbReference type="PANTHER" id="PTHR46825:SF9">
    <property type="entry name" value="BETA-LACTAMASE-RELATED DOMAIN-CONTAINING PROTEIN"/>
    <property type="match status" value="1"/>
</dbReference>
<dbReference type="SUPFAM" id="SSF56601">
    <property type="entry name" value="beta-lactamase/transpeptidase-like"/>
    <property type="match status" value="1"/>
</dbReference>
<proteinExistence type="predicted"/>
<dbReference type="InterPro" id="IPR050491">
    <property type="entry name" value="AmpC-like"/>
</dbReference>
<dbReference type="InterPro" id="IPR012338">
    <property type="entry name" value="Beta-lactam/transpept-like"/>
</dbReference>
<evidence type="ECO:0000256" key="2">
    <source>
        <dbReference type="SAM" id="SignalP"/>
    </source>
</evidence>
<name>A0ABS5B142_9STRE</name>
<gene>
    <name evidence="4" type="ORF">C4K46_00350</name>
</gene>
<keyword evidence="1" id="KW-0812">Transmembrane</keyword>
<dbReference type="Pfam" id="PF00144">
    <property type="entry name" value="Beta-lactamase"/>
    <property type="match status" value="1"/>
</dbReference>
<sequence length="593" mass="66826">MKLSFLKSAVALVTCGLIAFGVGQVQADEQKLPSGTPYDQIGQKIEDYYKKNEKTSAGMVTTIVDKDGQTIYQKNFGYMDKEKKLAVDDNSVFEWGSVTKLTVWISVMQLWEEGKIDFNTDIKDYLPKDFLKGKLKFDKPITMLDLMNHRAGFDEAELYMGTDKSLGQVLKKQPIFQSHEPGTTTAYSNYGTALAGYIVERISGQKFADYVHKHIFQPLGMNHTALLPDLSDNAYVAKKRKSEKAYDAEGKLIGEADFPYAFYPAGRAAGTLVDLKKFAQALLQKKRLFNRAETWASLYSASHTFPESDVPINAHGFWNVGTYKDRVLLGHSGNTSGFTSQLSLDLKSGVAMVILTNQLYEHNYTVKIPEMIFGKTEKTSDKTKTALRPGFYLPVRTINHGPMKINRLFPQLTIYLDKHSKKLEENYWEVDTLQGKARIVSPITDYIQRSSLELVMDYGTVALWGLALLYTVLSLLIGLLLKIYRLIFKKKSKKPASFVWSIWHYVVSGLTLVSAFVLIFAFSQGLGESLTLPVMLFAALLPLLFIGGILPLFLKGHFSVRGGKKFLTYLTSTSALIVVCNILYWSLYQWWLI</sequence>
<evidence type="ECO:0000259" key="3">
    <source>
        <dbReference type="Pfam" id="PF00144"/>
    </source>
</evidence>